<protein>
    <submittedName>
        <fullName evidence="1">Uncharacterized protein</fullName>
    </submittedName>
</protein>
<accession>A0A916NDG9</accession>
<gene>
    <name evidence="1" type="ORF">DYBT9275_04801</name>
</gene>
<evidence type="ECO:0000313" key="1">
    <source>
        <dbReference type="EMBL" id="CAG5010727.1"/>
    </source>
</evidence>
<comment type="caution">
    <text evidence="1">The sequence shown here is derived from an EMBL/GenBank/DDBJ whole genome shotgun (WGS) entry which is preliminary data.</text>
</comment>
<keyword evidence="2" id="KW-1185">Reference proteome</keyword>
<dbReference type="Proteomes" id="UP000680038">
    <property type="component" value="Unassembled WGS sequence"/>
</dbReference>
<sequence length="187" mass="21288">MKIVIILLGLFVLGVLSVQAQSLRVGYYGETVTHYGLKVAAEWSLKSYVKERNQARKEFLVGPAVAMYRHPQNHIGLVFFPELTYRRTSRRGGIFEVGLAPAYAYYFLEGATYTPNESGGLRRIRWAGQDAFLPTVFVGVGKDLSLRRQVPISWFTRLNVMQQRPYNTSTLMRFSLEAGINFSLKKQ</sequence>
<name>A0A916NDG9_9BACT</name>
<dbReference type="AlphaFoldDB" id="A0A916NDG9"/>
<evidence type="ECO:0000313" key="2">
    <source>
        <dbReference type="Proteomes" id="UP000680038"/>
    </source>
</evidence>
<dbReference type="RefSeq" id="WP_215241123.1">
    <property type="nucleotide sequence ID" value="NZ_CAJRAF010000002.1"/>
</dbReference>
<reference evidence="1" key="1">
    <citation type="submission" date="2021-04" db="EMBL/GenBank/DDBJ databases">
        <authorList>
            <person name="Rodrigo-Torres L."/>
            <person name="Arahal R. D."/>
            <person name="Lucena T."/>
        </authorList>
    </citation>
    <scope>NUCLEOTIDE SEQUENCE</scope>
    <source>
        <strain evidence="1">CECT 9275</strain>
    </source>
</reference>
<proteinExistence type="predicted"/>
<dbReference type="EMBL" id="CAJRAF010000002">
    <property type="protein sequence ID" value="CAG5010727.1"/>
    <property type="molecule type" value="Genomic_DNA"/>
</dbReference>
<organism evidence="1 2">
    <name type="scientific">Dyadobacter helix</name>
    <dbReference type="NCBI Taxonomy" id="2822344"/>
    <lineage>
        <taxon>Bacteria</taxon>
        <taxon>Pseudomonadati</taxon>
        <taxon>Bacteroidota</taxon>
        <taxon>Cytophagia</taxon>
        <taxon>Cytophagales</taxon>
        <taxon>Spirosomataceae</taxon>
        <taxon>Dyadobacter</taxon>
    </lineage>
</organism>